<dbReference type="PANTHER" id="PTHR30504">
    <property type="entry name" value="GLUCANS BIOSYNTHESIS PROTEIN"/>
    <property type="match status" value="1"/>
</dbReference>
<feature type="domain" description="Glucan biosynthesis periplasmic MdoG C-terminal" evidence="8">
    <location>
        <begin position="38"/>
        <end position="507"/>
    </location>
</feature>
<comment type="function">
    <text evidence="1">Probably involved in the control of the structural glucose backbone of osmoregulated periplasmic glucans (OPGs).</text>
</comment>
<dbReference type="PIRSF" id="PIRSF006281">
    <property type="entry name" value="MdoG"/>
    <property type="match status" value="1"/>
</dbReference>
<name>A0A562L293_9GAMM</name>
<dbReference type="InterPro" id="IPR013783">
    <property type="entry name" value="Ig-like_fold"/>
</dbReference>
<dbReference type="Gene3D" id="2.70.98.10">
    <property type="match status" value="1"/>
</dbReference>
<comment type="caution">
    <text evidence="9">The sequence shown here is derived from an EMBL/GenBank/DDBJ whole genome shotgun (WGS) entry which is preliminary data.</text>
</comment>
<keyword evidence="10" id="KW-1185">Reference proteome</keyword>
<comment type="pathway">
    <text evidence="3">Glycan metabolism; osmoregulated periplasmic glucan (OPG) biosynthesis.</text>
</comment>
<evidence type="ECO:0000256" key="6">
    <source>
        <dbReference type="ARBA" id="ARBA00022729"/>
    </source>
</evidence>
<dbReference type="PROSITE" id="PS00018">
    <property type="entry name" value="EF_HAND_1"/>
    <property type="match status" value="1"/>
</dbReference>
<keyword evidence="7" id="KW-0574">Periplasm</keyword>
<dbReference type="InterPro" id="IPR014718">
    <property type="entry name" value="GH-type_carb-bd"/>
</dbReference>
<protein>
    <recommendedName>
        <fullName evidence="5">Glucans biosynthesis protein D</fullName>
    </recommendedName>
</protein>
<reference evidence="9 10" key="1">
    <citation type="journal article" date="2015" name="Stand. Genomic Sci.">
        <title>Genomic Encyclopedia of Bacterial and Archaeal Type Strains, Phase III: the genomes of soil and plant-associated and newly described type strains.</title>
        <authorList>
            <person name="Whitman W.B."/>
            <person name="Woyke T."/>
            <person name="Klenk H.P."/>
            <person name="Zhou Y."/>
            <person name="Lilburn T.G."/>
            <person name="Beck B.J."/>
            <person name="De Vos P."/>
            <person name="Vandamme P."/>
            <person name="Eisen J.A."/>
            <person name="Garrity G."/>
            <person name="Hugenholtz P."/>
            <person name="Kyrpides N.C."/>
        </authorList>
    </citation>
    <scope>NUCLEOTIDE SEQUENCE [LARGE SCALE GENOMIC DNA]</scope>
    <source>
        <strain evidence="9 10">CGMCC 1.10821</strain>
    </source>
</reference>
<accession>A0A562L293</accession>
<sequence>MRRREVILAGMSLPLAGLVGGSWLRVAAAAPADAATPFDDGTVPTLARELAARPFQPPDRALPPALDRIGYDQYRDYRYKADRALWRDAGLPFQAQFFHRGFLHKDRVDIYTVRDGKAAVFAYATDQFTYGRSPVPQAQDLGFAGFRLHAPINRPDYFDEVAVFLGASYFRAVGKGQAYGLSARGLALNTGDPQPEEFPVFKAFWLERPAPGADAVVVHALLDSPSAAAAFRFSIRPGVDTIFDVDMHLYPRVELAHAGIAPLTSMFDFDASDRLGIDDYRPAVHDSDGLAMLNGRGEQVWRPLQNPRAVQMSAFQDENPRGFGLMQRKRAFTDYLDLEADYQKRPSLWVEPRDDWGKGGVILVEIPTADEYHDNIVAFWRPQQALAAGSEHRFRYRLHWGRDHAWQPELAVVASTRIGKAAKAGVRLMVIELAGGRLAKLPADAKPQVDALASKGELRNAVAYHNPENGHWRMSFELDPRGQSDIELRARLTDASGPLSETWLYRWNG</sequence>
<dbReference type="InterPro" id="IPR007444">
    <property type="entry name" value="Glucan_biosyn_MdoG_C"/>
</dbReference>
<evidence type="ECO:0000256" key="4">
    <source>
        <dbReference type="ARBA" id="ARBA00009284"/>
    </source>
</evidence>
<comment type="similarity">
    <text evidence="4">Belongs to the OpgD/OpgG family.</text>
</comment>
<dbReference type="UniPathway" id="UPA00637"/>
<dbReference type="InterPro" id="IPR014756">
    <property type="entry name" value="Ig_E-set"/>
</dbReference>
<evidence type="ECO:0000313" key="10">
    <source>
        <dbReference type="Proteomes" id="UP000315167"/>
    </source>
</evidence>
<evidence type="ECO:0000256" key="7">
    <source>
        <dbReference type="ARBA" id="ARBA00022764"/>
    </source>
</evidence>
<proteinExistence type="inferred from homology"/>
<gene>
    <name evidence="9" type="ORF">IP90_02308</name>
</gene>
<dbReference type="InterPro" id="IPR018247">
    <property type="entry name" value="EF_Hand_1_Ca_BS"/>
</dbReference>
<dbReference type="AlphaFoldDB" id="A0A562L293"/>
<evidence type="ECO:0000256" key="1">
    <source>
        <dbReference type="ARBA" id="ARBA00003985"/>
    </source>
</evidence>
<dbReference type="Proteomes" id="UP000315167">
    <property type="component" value="Unassembled WGS sequence"/>
</dbReference>
<dbReference type="GO" id="GO:0003824">
    <property type="term" value="F:catalytic activity"/>
    <property type="evidence" value="ECO:0007669"/>
    <property type="project" value="InterPro"/>
</dbReference>
<dbReference type="InterPro" id="IPR014438">
    <property type="entry name" value="Glucan_biosyn_MdoG/MdoD"/>
</dbReference>
<dbReference type="RefSeq" id="WP_199753460.1">
    <property type="nucleotide sequence ID" value="NZ_VLKN01000005.1"/>
</dbReference>
<comment type="subcellular location">
    <subcellularLocation>
        <location evidence="2">Periplasm</location>
    </subcellularLocation>
</comment>
<dbReference type="GO" id="GO:0030246">
    <property type="term" value="F:carbohydrate binding"/>
    <property type="evidence" value="ECO:0007669"/>
    <property type="project" value="InterPro"/>
</dbReference>
<dbReference type="FunFam" id="2.70.98.10:FF:000001">
    <property type="entry name" value="Glucans biosynthesis protein G"/>
    <property type="match status" value="1"/>
</dbReference>
<dbReference type="Pfam" id="PF04349">
    <property type="entry name" value="MdoG"/>
    <property type="match status" value="1"/>
</dbReference>
<dbReference type="SUPFAM" id="SSF81296">
    <property type="entry name" value="E set domains"/>
    <property type="match status" value="1"/>
</dbReference>
<organism evidence="9 10">
    <name type="scientific">Luteimonas cucumeris</name>
    <dbReference type="NCBI Taxonomy" id="985012"/>
    <lineage>
        <taxon>Bacteria</taxon>
        <taxon>Pseudomonadati</taxon>
        <taxon>Pseudomonadota</taxon>
        <taxon>Gammaproteobacteria</taxon>
        <taxon>Lysobacterales</taxon>
        <taxon>Lysobacteraceae</taxon>
        <taxon>Luteimonas</taxon>
    </lineage>
</organism>
<evidence type="ECO:0000313" key="9">
    <source>
        <dbReference type="EMBL" id="TWI01748.1"/>
    </source>
</evidence>
<evidence type="ECO:0000256" key="2">
    <source>
        <dbReference type="ARBA" id="ARBA00004418"/>
    </source>
</evidence>
<dbReference type="Gene3D" id="2.60.40.10">
    <property type="entry name" value="Immunoglobulins"/>
    <property type="match status" value="1"/>
</dbReference>
<dbReference type="SUPFAM" id="SSF74650">
    <property type="entry name" value="Galactose mutarotase-like"/>
    <property type="match status" value="1"/>
</dbReference>
<evidence type="ECO:0000256" key="5">
    <source>
        <dbReference type="ARBA" id="ARBA00015372"/>
    </source>
</evidence>
<evidence type="ECO:0000256" key="3">
    <source>
        <dbReference type="ARBA" id="ARBA00005001"/>
    </source>
</evidence>
<dbReference type="GO" id="GO:0030288">
    <property type="term" value="C:outer membrane-bounded periplasmic space"/>
    <property type="evidence" value="ECO:0007669"/>
    <property type="project" value="TreeGrafter"/>
</dbReference>
<dbReference type="GO" id="GO:0051274">
    <property type="term" value="P:beta-glucan biosynthetic process"/>
    <property type="evidence" value="ECO:0007669"/>
    <property type="project" value="TreeGrafter"/>
</dbReference>
<evidence type="ECO:0000259" key="8">
    <source>
        <dbReference type="Pfam" id="PF04349"/>
    </source>
</evidence>
<dbReference type="EMBL" id="VLKN01000005">
    <property type="protein sequence ID" value="TWI01748.1"/>
    <property type="molecule type" value="Genomic_DNA"/>
</dbReference>
<dbReference type="InterPro" id="IPR011013">
    <property type="entry name" value="Gal_mutarotase_sf_dom"/>
</dbReference>
<keyword evidence="6" id="KW-0732">Signal</keyword>
<dbReference type="PANTHER" id="PTHR30504:SF2">
    <property type="entry name" value="GLUCANS BIOSYNTHESIS PROTEIN G"/>
    <property type="match status" value="1"/>
</dbReference>